<sequence length="71" mass="8191">MLALNGEVIFSKDEFFEQQKRILWNEINELLAKYKLNIADLKSKQQSAVALASAHEEAAQLWRTISEMPLE</sequence>
<protein>
    <submittedName>
        <fullName evidence="1">Uncharacterized protein</fullName>
    </submittedName>
</protein>
<comment type="caution">
    <text evidence="1">The sequence shown here is derived from an EMBL/GenBank/DDBJ whole genome shotgun (WGS) entry which is preliminary data.</text>
</comment>
<dbReference type="EMBL" id="BTGC01000008">
    <property type="protein sequence ID" value="GMM53237.1"/>
    <property type="molecule type" value="Genomic_DNA"/>
</dbReference>
<evidence type="ECO:0000313" key="1">
    <source>
        <dbReference type="EMBL" id="GMM53237.1"/>
    </source>
</evidence>
<gene>
    <name evidence="1" type="ORF">DASB73_042000</name>
</gene>
<accession>A0AAV5RPR6</accession>
<name>A0AAV5RPR6_STABA</name>
<dbReference type="AlphaFoldDB" id="A0AAV5RPR6"/>
<keyword evidence="2" id="KW-1185">Reference proteome</keyword>
<dbReference type="Proteomes" id="UP001362899">
    <property type="component" value="Unassembled WGS sequence"/>
</dbReference>
<proteinExistence type="predicted"/>
<organism evidence="1 2">
    <name type="scientific">Starmerella bacillaris</name>
    <name type="common">Yeast</name>
    <name type="synonym">Candida zemplinina</name>
    <dbReference type="NCBI Taxonomy" id="1247836"/>
    <lineage>
        <taxon>Eukaryota</taxon>
        <taxon>Fungi</taxon>
        <taxon>Dikarya</taxon>
        <taxon>Ascomycota</taxon>
        <taxon>Saccharomycotina</taxon>
        <taxon>Dipodascomycetes</taxon>
        <taxon>Dipodascales</taxon>
        <taxon>Trichomonascaceae</taxon>
        <taxon>Starmerella</taxon>
    </lineage>
</organism>
<reference evidence="1 2" key="1">
    <citation type="journal article" date="2023" name="Elife">
        <title>Identification of key yeast species and microbe-microbe interactions impacting larval growth of Drosophila in the wild.</title>
        <authorList>
            <person name="Mure A."/>
            <person name="Sugiura Y."/>
            <person name="Maeda R."/>
            <person name="Honda K."/>
            <person name="Sakurai N."/>
            <person name="Takahashi Y."/>
            <person name="Watada M."/>
            <person name="Katoh T."/>
            <person name="Gotoh A."/>
            <person name="Gotoh Y."/>
            <person name="Taniguchi I."/>
            <person name="Nakamura K."/>
            <person name="Hayashi T."/>
            <person name="Katayama T."/>
            <person name="Uemura T."/>
            <person name="Hattori Y."/>
        </authorList>
    </citation>
    <scope>NUCLEOTIDE SEQUENCE [LARGE SCALE GENOMIC DNA]</scope>
    <source>
        <strain evidence="1 2">SB-73</strain>
    </source>
</reference>
<evidence type="ECO:0000313" key="2">
    <source>
        <dbReference type="Proteomes" id="UP001362899"/>
    </source>
</evidence>